<sequence>MKTQYIACDRKSHVFRFRAPESKKPHGRCHAAGKEAEGLQAEAGGGFAHDGIVPWHEAGHVDFRQCGTAGIVVRQVK</sequence>
<dbReference type="EMBL" id="BMDP01000002">
    <property type="protein sequence ID" value="GGI54319.1"/>
    <property type="molecule type" value="Genomic_DNA"/>
</dbReference>
<comment type="caution">
    <text evidence="1">The sequence shown here is derived from an EMBL/GenBank/DDBJ whole genome shotgun (WGS) entry which is preliminary data.</text>
</comment>
<reference evidence="1" key="1">
    <citation type="journal article" date="2014" name="Int. J. Syst. Evol. Microbiol.">
        <title>Complete genome sequence of Corynebacterium casei LMG S-19264T (=DSM 44701T), isolated from a smear-ripened cheese.</title>
        <authorList>
            <consortium name="US DOE Joint Genome Institute (JGI-PGF)"/>
            <person name="Walter F."/>
            <person name="Albersmeier A."/>
            <person name="Kalinowski J."/>
            <person name="Ruckert C."/>
        </authorList>
    </citation>
    <scope>NUCLEOTIDE SEQUENCE</scope>
    <source>
        <strain evidence="1">CCM 7664</strain>
    </source>
</reference>
<proteinExistence type="predicted"/>
<name>A0A8J3F5Q0_9BURK</name>
<evidence type="ECO:0000313" key="2">
    <source>
        <dbReference type="Proteomes" id="UP000627205"/>
    </source>
</evidence>
<protein>
    <submittedName>
        <fullName evidence="1">Uncharacterized protein</fullName>
    </submittedName>
</protein>
<dbReference type="Proteomes" id="UP000627205">
    <property type="component" value="Unassembled WGS sequence"/>
</dbReference>
<organism evidence="1 2">
    <name type="scientific">Oxalicibacterium solurbis</name>
    <dbReference type="NCBI Taxonomy" id="69280"/>
    <lineage>
        <taxon>Bacteria</taxon>
        <taxon>Pseudomonadati</taxon>
        <taxon>Pseudomonadota</taxon>
        <taxon>Betaproteobacteria</taxon>
        <taxon>Burkholderiales</taxon>
        <taxon>Oxalobacteraceae</taxon>
        <taxon>Oxalicibacterium</taxon>
    </lineage>
</organism>
<keyword evidence="2" id="KW-1185">Reference proteome</keyword>
<reference evidence="1" key="2">
    <citation type="submission" date="2020-09" db="EMBL/GenBank/DDBJ databases">
        <authorList>
            <person name="Sun Q."/>
            <person name="Sedlacek I."/>
        </authorList>
    </citation>
    <scope>NUCLEOTIDE SEQUENCE</scope>
    <source>
        <strain evidence="1">CCM 7664</strain>
    </source>
</reference>
<dbReference type="AlphaFoldDB" id="A0A8J3F5Q0"/>
<accession>A0A8J3F5Q0</accession>
<gene>
    <name evidence="1" type="ORF">GCM10011430_14930</name>
</gene>
<evidence type="ECO:0000313" key="1">
    <source>
        <dbReference type="EMBL" id="GGI54319.1"/>
    </source>
</evidence>